<reference evidence="4 5" key="1">
    <citation type="submission" date="2011-08" db="EMBL/GenBank/DDBJ databases">
        <title>The Genome Sequence of Plasmodium vivax Mauritania I.</title>
        <authorList>
            <consortium name="The Broad Institute Genome Sequencing Platform"/>
            <consortium name="The Broad Institute Genome Sequencing Center for Infectious Disease"/>
            <person name="Neafsey D."/>
            <person name="Carlton J."/>
            <person name="Barnwell J."/>
            <person name="Collins W."/>
            <person name="Escalante A."/>
            <person name="Mullikin J."/>
            <person name="Saul A."/>
            <person name="Guigo R."/>
            <person name="Camara F."/>
            <person name="Young S.K."/>
            <person name="Zeng Q."/>
            <person name="Gargeya S."/>
            <person name="Fitzgerald M."/>
            <person name="Haas B."/>
            <person name="Abouelleil A."/>
            <person name="Alvarado L."/>
            <person name="Arachchi H.M."/>
            <person name="Berlin A."/>
            <person name="Brown A."/>
            <person name="Chapman S.B."/>
            <person name="Chen Z."/>
            <person name="Dunbar C."/>
            <person name="Freedman E."/>
            <person name="Gearin G."/>
            <person name="Gellesch M."/>
            <person name="Goldberg J."/>
            <person name="Griggs A."/>
            <person name="Gujja S."/>
            <person name="Heiman D."/>
            <person name="Howarth C."/>
            <person name="Larson L."/>
            <person name="Lui A."/>
            <person name="MacDonald P.J.P."/>
            <person name="Montmayeur A."/>
            <person name="Murphy C."/>
            <person name="Neiman D."/>
            <person name="Pearson M."/>
            <person name="Priest M."/>
            <person name="Roberts A."/>
            <person name="Saif S."/>
            <person name="Shea T."/>
            <person name="Shenoy N."/>
            <person name="Sisk P."/>
            <person name="Stolte C."/>
            <person name="Sykes S."/>
            <person name="Wortman J."/>
            <person name="Nusbaum C."/>
            <person name="Birren B."/>
        </authorList>
    </citation>
    <scope>NUCLEOTIDE SEQUENCE [LARGE SCALE GENOMIC DNA]</scope>
    <source>
        <strain evidence="4 5">Mauritania I</strain>
    </source>
</reference>
<evidence type="ECO:0000256" key="2">
    <source>
        <dbReference type="SAM" id="Phobius"/>
    </source>
</evidence>
<keyword evidence="2" id="KW-0812">Transmembrane</keyword>
<keyword evidence="2" id="KW-1133">Transmembrane helix</keyword>
<dbReference type="Gene3D" id="6.10.280.180">
    <property type="entry name" value="Plasmodium RESA, N-terminal helical domain"/>
    <property type="match status" value="1"/>
</dbReference>
<feature type="compositionally biased region" description="Low complexity" evidence="1">
    <location>
        <begin position="88"/>
        <end position="142"/>
    </location>
</feature>
<organism evidence="4 5">
    <name type="scientific">Plasmodium vivax Mauritania I</name>
    <dbReference type="NCBI Taxonomy" id="1035515"/>
    <lineage>
        <taxon>Eukaryota</taxon>
        <taxon>Sar</taxon>
        <taxon>Alveolata</taxon>
        <taxon>Apicomplexa</taxon>
        <taxon>Aconoidasida</taxon>
        <taxon>Haemosporida</taxon>
        <taxon>Plasmodiidae</taxon>
        <taxon>Plasmodium</taxon>
        <taxon>Plasmodium (Plasmodium)</taxon>
    </lineage>
</organism>
<dbReference type="InterPro" id="IPR044885">
    <property type="entry name" value="PRESA_N_sf"/>
</dbReference>
<evidence type="ECO:0000313" key="4">
    <source>
        <dbReference type="EMBL" id="KMZ94591.1"/>
    </source>
</evidence>
<dbReference type="EMBL" id="KQ235019">
    <property type="protein sequence ID" value="KMZ94591.1"/>
    <property type="molecule type" value="Genomic_DNA"/>
</dbReference>
<dbReference type="Proteomes" id="UP000053776">
    <property type="component" value="Unassembled WGS sequence"/>
</dbReference>
<dbReference type="Pfam" id="PF09687">
    <property type="entry name" value="PRESAN"/>
    <property type="match status" value="1"/>
</dbReference>
<keyword evidence="2" id="KW-0472">Membrane</keyword>
<sequence>MMATFNLRKLNFLKCFIPSLSVLVNVFILVSVVKEDAAFGADFSSGGSEERKLPELSHFLNDQNSVYSLFTMDEPQSFLDFKTSRGTSANSASNSSVNSVSNSSLSSRRDSSVSSSSDSSVSYTSNSSVSSSSDSSIYSTSESLNRKTYPSKRWYYLEGSTEDEVKKQIKNCGKLFLSKRKAQNALNLYDNYMKSIFYEAVSKLEQMFYRMATKHGMPEEVQKKQWVAYEEQIDKYLEKIERANQFLYDVLMKINIFGGLAFKSFFPMHEEVMSVTFVEFKCKWANFLVEEAKAYKDRENKKMEKKKK</sequence>
<accession>A0A0J9THU6</accession>
<evidence type="ECO:0000313" key="5">
    <source>
        <dbReference type="Proteomes" id="UP000053776"/>
    </source>
</evidence>
<proteinExistence type="predicted"/>
<feature type="domain" description="Plasmodium RESA N-terminal" evidence="3">
    <location>
        <begin position="161"/>
        <end position="284"/>
    </location>
</feature>
<name>A0A0J9THU6_PLAVI</name>
<protein>
    <submittedName>
        <fullName evidence="4">RAD protein (Pv-fam-e)</fullName>
    </submittedName>
</protein>
<gene>
    <name evidence="4" type="ORF">PVMG_01948</name>
</gene>
<dbReference type="InterPro" id="IPR019111">
    <property type="entry name" value="PRESA_N"/>
</dbReference>
<dbReference type="AlphaFoldDB" id="A0A0J9THU6"/>
<feature type="region of interest" description="Disordered" evidence="1">
    <location>
        <begin position="87"/>
        <end position="142"/>
    </location>
</feature>
<evidence type="ECO:0000259" key="3">
    <source>
        <dbReference type="Pfam" id="PF09687"/>
    </source>
</evidence>
<dbReference type="OrthoDB" id="10323812at2759"/>
<feature type="transmembrane region" description="Helical" evidence="2">
    <location>
        <begin position="12"/>
        <end position="33"/>
    </location>
</feature>
<evidence type="ECO:0000256" key="1">
    <source>
        <dbReference type="SAM" id="MobiDB-lite"/>
    </source>
</evidence>